<proteinExistence type="predicted"/>
<evidence type="ECO:0000256" key="1">
    <source>
        <dbReference type="SAM" id="Phobius"/>
    </source>
</evidence>
<accession>A0ABS5D126</accession>
<keyword evidence="3" id="KW-1185">Reference proteome</keyword>
<dbReference type="EMBL" id="JAGPXB010000002">
    <property type="protein sequence ID" value="MBQ0907723.1"/>
    <property type="molecule type" value="Genomic_DNA"/>
</dbReference>
<organism evidence="2 3">
    <name type="scientific">Flavobacterium erciyesense</name>
    <dbReference type="NCBI Taxonomy" id="2825842"/>
    <lineage>
        <taxon>Bacteria</taxon>
        <taxon>Pseudomonadati</taxon>
        <taxon>Bacteroidota</taxon>
        <taxon>Flavobacteriia</taxon>
        <taxon>Flavobacteriales</taxon>
        <taxon>Flavobacteriaceae</taxon>
        <taxon>Flavobacterium</taxon>
    </lineage>
</organism>
<comment type="caution">
    <text evidence="2">The sequence shown here is derived from an EMBL/GenBank/DDBJ whole genome shotgun (WGS) entry which is preliminary data.</text>
</comment>
<dbReference type="Proteomes" id="UP000679008">
    <property type="component" value="Unassembled WGS sequence"/>
</dbReference>
<keyword evidence="1" id="KW-1133">Transmembrane helix</keyword>
<reference evidence="2 3" key="1">
    <citation type="submission" date="2021-04" db="EMBL/GenBank/DDBJ databases">
        <title>Description of novel Flavobacterium sp. F-328.</title>
        <authorList>
            <person name="Saticioglu I.B."/>
        </authorList>
    </citation>
    <scope>NUCLEOTIDE SEQUENCE [LARGE SCALE GENOMIC DNA]</scope>
    <source>
        <strain evidence="2 3">F-328</strain>
    </source>
</reference>
<protein>
    <submittedName>
        <fullName evidence="2">Uncharacterized protein</fullName>
    </submittedName>
</protein>
<keyword evidence="1" id="KW-0472">Membrane</keyword>
<dbReference type="RefSeq" id="WP_210788262.1">
    <property type="nucleotide sequence ID" value="NZ_JAGPXB010000002.1"/>
</dbReference>
<name>A0ABS5D126_9FLAO</name>
<evidence type="ECO:0000313" key="2">
    <source>
        <dbReference type="EMBL" id="MBQ0907723.1"/>
    </source>
</evidence>
<evidence type="ECO:0000313" key="3">
    <source>
        <dbReference type="Proteomes" id="UP000679008"/>
    </source>
</evidence>
<keyword evidence="1" id="KW-0812">Transmembrane</keyword>
<feature type="transmembrane region" description="Helical" evidence="1">
    <location>
        <begin position="51"/>
        <end position="69"/>
    </location>
</feature>
<gene>
    <name evidence="2" type="ORF">KBJ98_03290</name>
</gene>
<feature type="transmembrane region" description="Helical" evidence="1">
    <location>
        <begin position="12"/>
        <end position="31"/>
    </location>
</feature>
<sequence>MTKQLGYLANNLIKLLLFVLGGFSIRLIPYIIENYFIEVNLDYVKINKSDINGSFIFGCFFGCITFIILKFNTSGKEK</sequence>